<name>A0A2R7Y2W6_9ARCH</name>
<keyword evidence="1" id="KW-1133">Transmembrane helix</keyword>
<dbReference type="AlphaFoldDB" id="A0A2R7Y2W6"/>
<accession>A0A2R7Y2W6</accession>
<feature type="transmembrane region" description="Helical" evidence="1">
    <location>
        <begin position="71"/>
        <end position="95"/>
    </location>
</feature>
<dbReference type="InterPro" id="IPR012867">
    <property type="entry name" value="DUF1648"/>
</dbReference>
<gene>
    <name evidence="3" type="ORF">B9J98_05425</name>
</gene>
<keyword evidence="1" id="KW-0472">Membrane</keyword>
<dbReference type="Proteomes" id="UP000244066">
    <property type="component" value="Unassembled WGS sequence"/>
</dbReference>
<feature type="domain" description="DUF1648" evidence="2">
    <location>
        <begin position="34"/>
        <end position="79"/>
    </location>
</feature>
<evidence type="ECO:0000313" key="4">
    <source>
        <dbReference type="Proteomes" id="UP000244066"/>
    </source>
</evidence>
<feature type="transmembrane region" description="Helical" evidence="1">
    <location>
        <begin position="166"/>
        <end position="186"/>
    </location>
</feature>
<feature type="transmembrane region" description="Helical" evidence="1">
    <location>
        <begin position="28"/>
        <end position="50"/>
    </location>
</feature>
<sequence length="198" mass="22375">MHAIWGVLAMEKRNFVEPLRMGRVGRTLVLLNVLLVASFFLTSLYYCSLLPEEVPIHWNLRGEIDAYGAKTTVFVLAAVLSIANILIILITTFRFKIINRYPYLISMPAIALLIGSDRLSPKEKGRYVNRVFEVFLATGCIAGAYLLGLQYVIFDATVSFSPLPHWFVWYVFGGIPFLLAPGLLLCRKIYRDLRTVVG</sequence>
<evidence type="ECO:0000256" key="1">
    <source>
        <dbReference type="SAM" id="Phobius"/>
    </source>
</evidence>
<dbReference type="EMBL" id="NDWU01000013">
    <property type="protein sequence ID" value="PUA31759.1"/>
    <property type="molecule type" value="Genomic_DNA"/>
</dbReference>
<evidence type="ECO:0000259" key="2">
    <source>
        <dbReference type="Pfam" id="PF07853"/>
    </source>
</evidence>
<evidence type="ECO:0000313" key="3">
    <source>
        <dbReference type="EMBL" id="PUA31759.1"/>
    </source>
</evidence>
<protein>
    <recommendedName>
        <fullName evidence="2">DUF1648 domain-containing protein</fullName>
    </recommendedName>
</protein>
<comment type="caution">
    <text evidence="3">The sequence shown here is derived from an EMBL/GenBank/DDBJ whole genome shotgun (WGS) entry which is preliminary data.</text>
</comment>
<keyword evidence="1" id="KW-0812">Transmembrane</keyword>
<feature type="transmembrane region" description="Helical" evidence="1">
    <location>
        <begin position="131"/>
        <end position="154"/>
    </location>
</feature>
<organism evidence="3 4">
    <name type="scientific">Candidatus Terraquivivens tikiterensis</name>
    <dbReference type="NCBI Taxonomy" id="1980982"/>
    <lineage>
        <taxon>Archaea</taxon>
        <taxon>Nitrososphaerota</taxon>
        <taxon>Candidatus Wolframiiraptoraceae</taxon>
        <taxon>Candidatus Terraquivivens</taxon>
    </lineage>
</organism>
<reference evidence="3 4" key="1">
    <citation type="submission" date="2017-04" db="EMBL/GenBank/DDBJ databases">
        <title>Draft Aigarchaeota genome from a New Zealand hot spring.</title>
        <authorList>
            <person name="Reysenbach A.-L."/>
            <person name="Donaho J.A."/>
            <person name="Gerhart J."/>
            <person name="Kelley J.F."/>
            <person name="Kouba K."/>
            <person name="Podar M."/>
            <person name="Stott M."/>
        </authorList>
    </citation>
    <scope>NUCLEOTIDE SEQUENCE [LARGE SCALE GENOMIC DNA]</scope>
    <source>
        <strain evidence="3">NZ13_MG1</strain>
    </source>
</reference>
<proteinExistence type="predicted"/>
<dbReference type="Pfam" id="PF07853">
    <property type="entry name" value="DUF1648"/>
    <property type="match status" value="1"/>
</dbReference>